<feature type="binding site" evidence="8">
    <location>
        <position position="228"/>
    </location>
    <ligand>
        <name>Mg(2+)</name>
        <dbReference type="ChEBI" id="CHEBI:18420"/>
    </ligand>
</feature>
<dbReference type="PANTHER" id="PTHR10218:SF210">
    <property type="entry name" value="GUANINE NUCLEOTIDE-BINDING PROTEIN ALPHA-13 SUBUNIT"/>
    <property type="match status" value="1"/>
</dbReference>
<keyword evidence="3 7" id="KW-0547">Nucleotide-binding</keyword>
<dbReference type="Gene3D" id="1.10.400.10">
    <property type="entry name" value="GI Alpha 1, domain 2-like"/>
    <property type="match status" value="1"/>
</dbReference>
<keyword evidence="4 8" id="KW-0460">Magnesium</keyword>
<evidence type="ECO:0000256" key="1">
    <source>
        <dbReference type="ARBA" id="ARBA00005804"/>
    </source>
</evidence>
<accession>A0A3P6SQF4</accession>
<feature type="binding site" evidence="7">
    <location>
        <begin position="81"/>
        <end position="86"/>
    </location>
    <ligand>
        <name>GTP</name>
        <dbReference type="ChEBI" id="CHEBI:37565"/>
    </ligand>
</feature>
<dbReference type="InterPro" id="IPR027417">
    <property type="entry name" value="P-loop_NTPase"/>
</dbReference>
<evidence type="ECO:0000313" key="9">
    <source>
        <dbReference type="EMBL" id="VDK55918.1"/>
    </source>
</evidence>
<dbReference type="InterPro" id="IPR001019">
    <property type="entry name" value="Gprotein_alpha_su"/>
</dbReference>
<dbReference type="GO" id="GO:0046872">
    <property type="term" value="F:metal ion binding"/>
    <property type="evidence" value="ECO:0007669"/>
    <property type="project" value="UniProtKB-KW"/>
</dbReference>
<evidence type="ECO:0000256" key="7">
    <source>
        <dbReference type="PIRSR" id="PIRSR601019-1"/>
    </source>
</evidence>
<dbReference type="GO" id="GO:0005525">
    <property type="term" value="F:GTP binding"/>
    <property type="evidence" value="ECO:0007669"/>
    <property type="project" value="UniProtKB-KW"/>
</dbReference>
<evidence type="ECO:0000256" key="3">
    <source>
        <dbReference type="ARBA" id="ARBA00022741"/>
    </source>
</evidence>
<dbReference type="GO" id="GO:0003924">
    <property type="term" value="F:GTPase activity"/>
    <property type="evidence" value="ECO:0007669"/>
    <property type="project" value="InterPro"/>
</dbReference>
<dbReference type="PANTHER" id="PTHR10218">
    <property type="entry name" value="GTP-BINDING PROTEIN ALPHA SUBUNIT"/>
    <property type="match status" value="1"/>
</dbReference>
<feature type="binding site" evidence="8">
    <location>
        <position position="85"/>
    </location>
    <ligand>
        <name>Mg(2+)</name>
        <dbReference type="ChEBI" id="CHEBI:18420"/>
    </ligand>
</feature>
<dbReference type="PRINTS" id="PR00318">
    <property type="entry name" value="GPROTEINA"/>
</dbReference>
<evidence type="ECO:0000256" key="8">
    <source>
        <dbReference type="PIRSR" id="PIRSR601019-2"/>
    </source>
</evidence>
<proteinExistence type="inferred from homology"/>
<dbReference type="GO" id="GO:0005834">
    <property type="term" value="C:heterotrimeric G-protein complex"/>
    <property type="evidence" value="ECO:0007669"/>
    <property type="project" value="TreeGrafter"/>
</dbReference>
<dbReference type="InterPro" id="IPR011025">
    <property type="entry name" value="GproteinA_insert"/>
</dbReference>
<evidence type="ECO:0000256" key="5">
    <source>
        <dbReference type="ARBA" id="ARBA00023134"/>
    </source>
</evidence>
<keyword evidence="5 7" id="KW-0342">GTP-binding</keyword>
<feature type="binding site" evidence="7">
    <location>
        <begin position="197"/>
        <end position="198"/>
    </location>
    <ligand>
        <name>GTP</name>
        <dbReference type="ChEBI" id="CHEBI:37565"/>
    </ligand>
</feature>
<evidence type="ECO:0000313" key="10">
    <source>
        <dbReference type="Proteomes" id="UP000267096"/>
    </source>
</evidence>
<sequence length="244" mass="27865">MKGSCESFQVCDSNDVVETKKAVSQETNNVVASNTVTAVAQQATSLNPLPETKVEQLIETVEHQPEETSDTIRLLLLGPAESGKTTVLEQISTECSTNGRFRKLYNQNFTEVEMMHRRGFIFENIINSMKSMIVYLQKINMEFADPENVKNAQLVMNELEGVFTQLNPLQYDAVISLWHDASVQEIYERRSEYNLNDSTKYFLDSLERINALDYMPTPQDLVMVYCPTIGLQNVIFTVHNRTYQ</sequence>
<evidence type="ECO:0000256" key="6">
    <source>
        <dbReference type="ARBA" id="ARBA00023224"/>
    </source>
</evidence>
<dbReference type="GO" id="GO:0001664">
    <property type="term" value="F:G protein-coupled receptor binding"/>
    <property type="evidence" value="ECO:0007669"/>
    <property type="project" value="TreeGrafter"/>
</dbReference>
<comment type="similarity">
    <text evidence="1">Belongs to the G-alpha family.</text>
</comment>
<reference evidence="9 10" key="1">
    <citation type="submission" date="2018-11" db="EMBL/GenBank/DDBJ databases">
        <authorList>
            <consortium name="Pathogen Informatics"/>
        </authorList>
    </citation>
    <scope>NUCLEOTIDE SEQUENCE [LARGE SCALE GENOMIC DNA]</scope>
</reference>
<dbReference type="GO" id="GO:0007188">
    <property type="term" value="P:adenylate cyclase-modulating G protein-coupled receptor signaling pathway"/>
    <property type="evidence" value="ECO:0007669"/>
    <property type="project" value="TreeGrafter"/>
</dbReference>
<keyword evidence="10" id="KW-1185">Reference proteome</keyword>
<dbReference type="SUPFAM" id="SSF52540">
    <property type="entry name" value="P-loop containing nucleoside triphosphate hydrolases"/>
    <property type="match status" value="1"/>
</dbReference>
<gene>
    <name evidence="9" type="ORF">ASIM_LOCUS15739</name>
</gene>
<dbReference type="Pfam" id="PF00503">
    <property type="entry name" value="G-alpha"/>
    <property type="match status" value="1"/>
</dbReference>
<evidence type="ECO:0000256" key="2">
    <source>
        <dbReference type="ARBA" id="ARBA00022723"/>
    </source>
</evidence>
<dbReference type="FunFam" id="1.10.400.10:FF:000002">
    <property type="entry name" value="guanine nucleotide-binding protein G(Q) subunit alpha"/>
    <property type="match status" value="1"/>
</dbReference>
<evidence type="ECO:0000256" key="4">
    <source>
        <dbReference type="ARBA" id="ARBA00022842"/>
    </source>
</evidence>
<dbReference type="Proteomes" id="UP000267096">
    <property type="component" value="Unassembled WGS sequence"/>
</dbReference>
<name>A0A3P6SQF4_ANISI</name>
<keyword evidence="2 8" id="KW-0479">Metal-binding</keyword>
<dbReference type="SMART" id="SM00275">
    <property type="entry name" value="G_alpha"/>
    <property type="match status" value="1"/>
</dbReference>
<dbReference type="GO" id="GO:0005737">
    <property type="term" value="C:cytoplasm"/>
    <property type="evidence" value="ECO:0007669"/>
    <property type="project" value="TreeGrafter"/>
</dbReference>
<dbReference type="OrthoDB" id="5817230at2759"/>
<dbReference type="SUPFAM" id="SSF47895">
    <property type="entry name" value="Transducin (alpha subunit), insertion domain"/>
    <property type="match status" value="1"/>
</dbReference>
<dbReference type="EMBL" id="UYRR01032522">
    <property type="protein sequence ID" value="VDK55918.1"/>
    <property type="molecule type" value="Genomic_DNA"/>
</dbReference>
<dbReference type="GO" id="GO:0031683">
    <property type="term" value="F:G-protein beta/gamma-subunit complex binding"/>
    <property type="evidence" value="ECO:0007669"/>
    <property type="project" value="InterPro"/>
</dbReference>
<dbReference type="AlphaFoldDB" id="A0A3P6SQF4"/>
<protein>
    <submittedName>
        <fullName evidence="9">Uncharacterized protein</fullName>
    </submittedName>
</protein>
<keyword evidence="6" id="KW-0807">Transducer</keyword>
<dbReference type="PROSITE" id="PS51882">
    <property type="entry name" value="G_ALPHA"/>
    <property type="match status" value="1"/>
</dbReference>
<organism evidence="9 10">
    <name type="scientific">Anisakis simplex</name>
    <name type="common">Herring worm</name>
    <dbReference type="NCBI Taxonomy" id="6269"/>
    <lineage>
        <taxon>Eukaryota</taxon>
        <taxon>Metazoa</taxon>
        <taxon>Ecdysozoa</taxon>
        <taxon>Nematoda</taxon>
        <taxon>Chromadorea</taxon>
        <taxon>Rhabditida</taxon>
        <taxon>Spirurina</taxon>
        <taxon>Ascaridomorpha</taxon>
        <taxon>Ascaridoidea</taxon>
        <taxon>Anisakidae</taxon>
        <taxon>Anisakis</taxon>
        <taxon>Anisakis simplex complex</taxon>
    </lineage>
</organism>